<evidence type="ECO:0000256" key="3">
    <source>
        <dbReference type="ARBA" id="ARBA00022692"/>
    </source>
</evidence>
<organism evidence="7 8">
    <name type="scientific">Acidovorax bellezanensis</name>
    <dbReference type="NCBI Taxonomy" id="2976702"/>
    <lineage>
        <taxon>Bacteria</taxon>
        <taxon>Pseudomonadati</taxon>
        <taxon>Pseudomonadota</taxon>
        <taxon>Betaproteobacteria</taxon>
        <taxon>Burkholderiales</taxon>
        <taxon>Comamonadaceae</taxon>
        <taxon>Acidovorax</taxon>
    </lineage>
</organism>
<proteinExistence type="inferred from homology"/>
<evidence type="ECO:0000313" key="8">
    <source>
        <dbReference type="Proteomes" id="UP001525968"/>
    </source>
</evidence>
<keyword evidence="4 6" id="KW-1133">Transmembrane helix</keyword>
<evidence type="ECO:0000256" key="5">
    <source>
        <dbReference type="ARBA" id="ARBA00023136"/>
    </source>
</evidence>
<evidence type="ECO:0000256" key="6">
    <source>
        <dbReference type="RuleBase" id="RU363076"/>
    </source>
</evidence>
<dbReference type="PANTHER" id="PTHR23427">
    <property type="entry name" value="SURFEIT LOCUS PROTEIN"/>
    <property type="match status" value="1"/>
</dbReference>
<comment type="subcellular location">
    <subcellularLocation>
        <location evidence="6">Cell membrane</location>
        <topology evidence="6">Multi-pass membrane protein</topology>
    </subcellularLocation>
    <subcellularLocation>
        <location evidence="1">Membrane</location>
    </subcellularLocation>
</comment>
<sequence length="250" mass="27246">MLTLLGVALFVGFLALGTWQVERRAWKLALMERVTDRVRAKPVAAPSPAQWPQVNAAQYEYLPVTVSGQWLPQKTVLVQAATELGAGFWVVTPLQAADGSQTLINRGFIPASERQAWLPAAGAPADTPDTAPQTVTGLLRMTEPAGGFLRDNDPANQRWYSRDVAAIAAAQGLEQAAPYFIDQGLPARPGSPAAQTWPRPGMTVISFHNSHLVYALTWYGLALMVLVAAYVIVRWEKRQARLPHKTPSAE</sequence>
<keyword evidence="3 6" id="KW-0812">Transmembrane</keyword>
<dbReference type="CDD" id="cd06662">
    <property type="entry name" value="SURF1"/>
    <property type="match status" value="1"/>
</dbReference>
<dbReference type="InterPro" id="IPR002994">
    <property type="entry name" value="Surf1/Shy1"/>
</dbReference>
<keyword evidence="6" id="KW-1003">Cell membrane</keyword>
<evidence type="ECO:0000313" key="7">
    <source>
        <dbReference type="EMBL" id="MCT9811984.1"/>
    </source>
</evidence>
<dbReference type="PROSITE" id="PS50895">
    <property type="entry name" value="SURF1"/>
    <property type="match status" value="1"/>
</dbReference>
<evidence type="ECO:0000256" key="2">
    <source>
        <dbReference type="ARBA" id="ARBA00007165"/>
    </source>
</evidence>
<dbReference type="Pfam" id="PF02104">
    <property type="entry name" value="SURF1"/>
    <property type="match status" value="1"/>
</dbReference>
<name>A0ABT2PQ78_9BURK</name>
<comment type="similarity">
    <text evidence="2 6">Belongs to the SURF1 family.</text>
</comment>
<feature type="transmembrane region" description="Helical" evidence="6">
    <location>
        <begin position="212"/>
        <end position="233"/>
    </location>
</feature>
<keyword evidence="5 6" id="KW-0472">Membrane</keyword>
<evidence type="ECO:0000256" key="4">
    <source>
        <dbReference type="ARBA" id="ARBA00022989"/>
    </source>
</evidence>
<dbReference type="RefSeq" id="WP_261501540.1">
    <property type="nucleotide sequence ID" value="NZ_JAODYH010000007.1"/>
</dbReference>
<gene>
    <name evidence="7" type="ORF">N0K08_15160</name>
</gene>
<reference evidence="7 8" key="1">
    <citation type="submission" date="2022-09" db="EMBL/GenBank/DDBJ databases">
        <title>Draft genome of isolate Be4.</title>
        <authorList>
            <person name="Sanchez-Castro I."/>
            <person name="Martinez-Rodriguez P."/>
            <person name="Descostes M."/>
            <person name="Merroun M."/>
        </authorList>
    </citation>
    <scope>NUCLEOTIDE SEQUENCE [LARGE SCALE GENOMIC DNA]</scope>
    <source>
        <strain evidence="7 8">Be4</strain>
    </source>
</reference>
<comment type="caution">
    <text evidence="6">Lacks conserved residue(s) required for the propagation of feature annotation.</text>
</comment>
<comment type="caution">
    <text evidence="7">The sequence shown here is derived from an EMBL/GenBank/DDBJ whole genome shotgun (WGS) entry which is preliminary data.</text>
</comment>
<accession>A0ABT2PQ78</accession>
<dbReference type="InterPro" id="IPR045214">
    <property type="entry name" value="Surf1/Surf4"/>
</dbReference>
<protein>
    <recommendedName>
        <fullName evidence="6">SURF1-like protein</fullName>
    </recommendedName>
</protein>
<dbReference type="EMBL" id="JAODYH010000007">
    <property type="protein sequence ID" value="MCT9811984.1"/>
    <property type="molecule type" value="Genomic_DNA"/>
</dbReference>
<dbReference type="Proteomes" id="UP001525968">
    <property type="component" value="Unassembled WGS sequence"/>
</dbReference>
<evidence type="ECO:0000256" key="1">
    <source>
        <dbReference type="ARBA" id="ARBA00004370"/>
    </source>
</evidence>
<dbReference type="PANTHER" id="PTHR23427:SF2">
    <property type="entry name" value="SURFEIT LOCUS PROTEIN 1"/>
    <property type="match status" value="1"/>
</dbReference>
<keyword evidence="8" id="KW-1185">Reference proteome</keyword>